<evidence type="ECO:0000313" key="2">
    <source>
        <dbReference type="Proteomes" id="UP000516705"/>
    </source>
</evidence>
<dbReference type="Proteomes" id="UP000516705">
    <property type="component" value="Plasmid pIKMIN-B502"/>
</dbReference>
<accession>A0A7L6WN02</accession>
<evidence type="ECO:0000313" key="1">
    <source>
        <dbReference type="EMBL" id="QMI52101.1"/>
    </source>
</evidence>
<dbReference type="AlphaFoldDB" id="A0A7L6WN02"/>
<reference evidence="1 2" key="1">
    <citation type="journal article" date="2020" name="Microbiol. Resour. Announc.">
        <title>Complete Genome Sequence of Streptococcus salivarius DB-B5, a Novel Probiotic Candidate Isolated from the Supragingival Plaque of a Healthy Female Subject.</title>
        <authorList>
            <person name="Fields F.R."/>
            <person name="Li X."/>
            <person name="Navarre W.W."/>
            <person name="Naito M."/>
        </authorList>
    </citation>
    <scope>NUCLEOTIDE SEQUENCE [LARGE SCALE GENOMIC DNA]</scope>
    <source>
        <strain evidence="1 2">DB-B5</strain>
        <plasmid evidence="1 2">pIKMIN-B502</plasmid>
    </source>
</reference>
<name>A0A7L6WN02_STRSL</name>
<proteinExistence type="predicted"/>
<protein>
    <submittedName>
        <fullName evidence="1">Uncharacterized protein</fullName>
    </submittedName>
</protein>
<keyword evidence="1" id="KW-0614">Plasmid</keyword>
<organism evidence="1 2">
    <name type="scientific">Streptococcus salivarius</name>
    <dbReference type="NCBI Taxonomy" id="1304"/>
    <lineage>
        <taxon>Bacteria</taxon>
        <taxon>Bacillati</taxon>
        <taxon>Bacillota</taxon>
        <taxon>Bacilli</taxon>
        <taxon>Lactobacillales</taxon>
        <taxon>Streptococcaceae</taxon>
        <taxon>Streptococcus</taxon>
    </lineage>
</organism>
<dbReference type="EMBL" id="CP054155">
    <property type="protein sequence ID" value="QMI52101.1"/>
    <property type="molecule type" value="Genomic_DNA"/>
</dbReference>
<geneLocation type="plasmid" evidence="1 2">
    <name>pIKMIN-B502</name>
</geneLocation>
<gene>
    <name evidence="1" type="ORF">HRE60_10480</name>
</gene>
<dbReference type="RefSeq" id="WP_181671426.1">
    <property type="nucleotide sequence ID" value="NZ_CP054155.1"/>
</dbReference>
<sequence length="71" mass="8536">MKKSYILQHITTSLYIKKFKIYKAEYREDDRASVERTEKIDEAKIYKTLEEAKEAQKELGDFYHDCIIKEA</sequence>